<reference evidence="2 3" key="1">
    <citation type="submission" date="2020-07" db="EMBL/GenBank/DDBJ databases">
        <title>Endozoicomonas sp. nov., isolated from sediment.</title>
        <authorList>
            <person name="Gu T."/>
        </authorList>
    </citation>
    <scope>NUCLEOTIDE SEQUENCE [LARGE SCALE GENOMIC DNA]</scope>
    <source>
        <strain evidence="2 3">SM1973</strain>
    </source>
</reference>
<dbReference type="InterPro" id="IPR022225">
    <property type="entry name" value="Phage_tail_fibre_N"/>
</dbReference>
<dbReference type="Proteomes" id="UP000569732">
    <property type="component" value="Unassembled WGS sequence"/>
</dbReference>
<feature type="domain" description="Phage tail fibre protein N-terminal" evidence="1">
    <location>
        <begin position="1"/>
        <end position="153"/>
    </location>
</feature>
<keyword evidence="3" id="KW-1185">Reference proteome</keyword>
<sequence length="442" mass="49518">MTQQFYSLLTKQGKAKLTNSQVLGTKLNLTKIQVGNGGDKKGDVVFPTEDDTQLVNQCWEGNINRIYVDDKNENYLVVEAVIPEGIGGWYITEFGIFDAEGDLIAIGGYPKTYKPKLTEGAGSSLYLKVMFEVSNAEVVQLKIDPSIVLATQDFVGEKLVEHVAEENPHSQYLKKVDYDVAQGVRFSQLANLPIYAEIQNEEYKLALTADNNQLVILPNQTILWRGWKTFNTSDYSVQQRTFSYTSNKTYHLRWSPQEGFQLLALSDSNYNPNKLSHDSMKFDSNYDDVLLATLLPDKDKPIIEKVCSDKTKPCFESGWIKISAQAGEGSYKAGEHHLRRPPIRWVAQVKADGKEGNQGNQEILDATFISGSANTVDDETDEYGGVAVAFNSEKYFIWVPSQNNDGKNGSVIMVWDGWGTKPTNESNHAFIKNSSIKVIGWY</sequence>
<dbReference type="Pfam" id="PF12571">
    <property type="entry name" value="Phage_tail_fib"/>
    <property type="match status" value="1"/>
</dbReference>
<evidence type="ECO:0000259" key="1">
    <source>
        <dbReference type="Pfam" id="PF12571"/>
    </source>
</evidence>
<name>A0A853I101_9GAMM</name>
<gene>
    <name evidence="2" type="ORF">H0A36_13770</name>
</gene>
<dbReference type="RefSeq" id="WP_180569109.1">
    <property type="nucleotide sequence ID" value="NZ_JACCKB010000021.1"/>
</dbReference>
<dbReference type="InterPro" id="IPR051934">
    <property type="entry name" value="Phage_Tail_Fiber_Structural"/>
</dbReference>
<dbReference type="PANTHER" id="PTHR35191">
    <property type="entry name" value="PROPHAGE SIDE TAIL FIBER PROTEIN HOMOLOG STFQ-RELATED"/>
    <property type="match status" value="1"/>
</dbReference>
<organism evidence="2 3">
    <name type="scientific">Spartinivicinus marinus</name>
    <dbReference type="NCBI Taxonomy" id="2994442"/>
    <lineage>
        <taxon>Bacteria</taxon>
        <taxon>Pseudomonadati</taxon>
        <taxon>Pseudomonadota</taxon>
        <taxon>Gammaproteobacteria</taxon>
        <taxon>Oceanospirillales</taxon>
        <taxon>Zooshikellaceae</taxon>
        <taxon>Spartinivicinus</taxon>
    </lineage>
</organism>
<dbReference type="AlphaFoldDB" id="A0A853I101"/>
<protein>
    <submittedName>
        <fullName evidence="2">Phage tail protein</fullName>
    </submittedName>
</protein>
<proteinExistence type="predicted"/>
<dbReference type="EMBL" id="JACCKB010000021">
    <property type="protein sequence ID" value="NYZ67083.1"/>
    <property type="molecule type" value="Genomic_DNA"/>
</dbReference>
<evidence type="ECO:0000313" key="3">
    <source>
        <dbReference type="Proteomes" id="UP000569732"/>
    </source>
</evidence>
<dbReference type="PANTHER" id="PTHR35191:SF1">
    <property type="entry name" value="PROPHAGE SIDE TAIL FIBER PROTEIN HOMOLOG STFQ-RELATED"/>
    <property type="match status" value="1"/>
</dbReference>
<comment type="caution">
    <text evidence="2">The sequence shown here is derived from an EMBL/GenBank/DDBJ whole genome shotgun (WGS) entry which is preliminary data.</text>
</comment>
<evidence type="ECO:0000313" key="2">
    <source>
        <dbReference type="EMBL" id="NYZ67083.1"/>
    </source>
</evidence>
<accession>A0A853I101</accession>